<reference evidence="2 3" key="1">
    <citation type="journal article" date="2009" name="Stand. Genomic Sci.">
        <title>Complete genome sequence of Stackebrandtia nassauensis type strain (LLR-40K-21).</title>
        <authorList>
            <person name="Munk C."/>
            <person name="Lapidus A."/>
            <person name="Copeland A."/>
            <person name="Jando M."/>
            <person name="Mayilraj S."/>
            <person name="Glavina Del Rio T."/>
            <person name="Nolan M."/>
            <person name="Chen F."/>
            <person name="Lucas S."/>
            <person name="Tice H."/>
            <person name="Cheng J.F."/>
            <person name="Han C."/>
            <person name="Detter J.C."/>
            <person name="Bruce D."/>
            <person name="Goodwin L."/>
            <person name="Chain P."/>
            <person name="Pitluck S."/>
            <person name="Goker M."/>
            <person name="Ovchinikova G."/>
            <person name="Pati A."/>
            <person name="Ivanova N."/>
            <person name="Mavromatis K."/>
            <person name="Chen A."/>
            <person name="Palaniappan K."/>
            <person name="Land M."/>
            <person name="Hauser L."/>
            <person name="Chang Y.J."/>
            <person name="Jeffries C.D."/>
            <person name="Bristow J."/>
            <person name="Eisen J.A."/>
            <person name="Markowitz V."/>
            <person name="Hugenholtz P."/>
            <person name="Kyrpides N.C."/>
            <person name="Klenk H.P."/>
        </authorList>
    </citation>
    <scope>NUCLEOTIDE SEQUENCE [LARGE SCALE GENOMIC DNA]</scope>
    <source>
        <strain evidence="3">DSM 44728 / CIP 108903 / NRRL B-16338 / NBRC 102104 / LLR-40K-21</strain>
    </source>
</reference>
<protein>
    <submittedName>
        <fullName evidence="2">Uncharacterized protein</fullName>
    </submittedName>
</protein>
<dbReference type="EMBL" id="CP001778">
    <property type="protein sequence ID" value="ADD45058.1"/>
    <property type="molecule type" value="Genomic_DNA"/>
</dbReference>
<gene>
    <name evidence="2" type="ordered locus">Snas_5426</name>
</gene>
<evidence type="ECO:0000313" key="2">
    <source>
        <dbReference type="EMBL" id="ADD45058.1"/>
    </source>
</evidence>
<evidence type="ECO:0000313" key="3">
    <source>
        <dbReference type="Proteomes" id="UP000000844"/>
    </source>
</evidence>
<feature type="region of interest" description="Disordered" evidence="1">
    <location>
        <begin position="160"/>
        <end position="179"/>
    </location>
</feature>
<dbReference type="AlphaFoldDB" id="D3PVT7"/>
<feature type="compositionally biased region" description="Basic and acidic residues" evidence="1">
    <location>
        <begin position="167"/>
        <end position="179"/>
    </location>
</feature>
<evidence type="ECO:0000256" key="1">
    <source>
        <dbReference type="SAM" id="MobiDB-lite"/>
    </source>
</evidence>
<keyword evidence="3" id="KW-1185">Reference proteome</keyword>
<dbReference type="Proteomes" id="UP000000844">
    <property type="component" value="Chromosome"/>
</dbReference>
<dbReference type="HOGENOM" id="CLU_1502583_0_0_11"/>
<name>D3PVT7_STANL</name>
<proteinExistence type="predicted"/>
<sequence length="179" mass="19890">MVAFLTNRSLHRSGAKERASGRSLDACIDFVGISLHYLTVTQEYIVELASVPNTPGGEEGAGLTDDIPTMRRNISSLDKEYLIAAVRAESFAPTQSVFSFIHTAQECQSEMKDLLNKSWSRNPPVDWDATRRGVAMRHDAAAQDMTEQLRLYGAQHTYLDSFPGKSSRPESEIERTPPT</sequence>
<dbReference type="RefSeq" id="WP_013020629.1">
    <property type="nucleotide sequence ID" value="NC_013947.1"/>
</dbReference>
<accession>D3PVT7</accession>
<dbReference type="KEGG" id="sna:Snas_5426"/>
<organism evidence="2 3">
    <name type="scientific">Stackebrandtia nassauensis (strain DSM 44728 / CIP 108903 / NRRL B-16338 / NBRC 102104 / LLR-40K-21)</name>
    <dbReference type="NCBI Taxonomy" id="446470"/>
    <lineage>
        <taxon>Bacteria</taxon>
        <taxon>Bacillati</taxon>
        <taxon>Actinomycetota</taxon>
        <taxon>Actinomycetes</taxon>
        <taxon>Glycomycetales</taxon>
        <taxon>Glycomycetaceae</taxon>
        <taxon>Stackebrandtia</taxon>
    </lineage>
</organism>